<evidence type="ECO:0000313" key="2">
    <source>
        <dbReference type="Proteomes" id="UP001057402"/>
    </source>
</evidence>
<sequence length="765" mass="86082">MKRFRGEMLEILSSFTTHLVLLLLFCLPINGTDTILPGESLVGNQTLISSGGKFEMGFFSPGDTQKYYLGIWYKGLPSRTVVWTANRESPVSNPSSADLRLLRNCKLSIVTYSKHQIWSTDSVPGASNGSCSGILLDSGNLVLRGGWDASNLTWESFHYPTDTWLPGQKLGYEKGWIVNTILTSWRTSDDPAFGTFNAFVRTNGVVQLSLSNGSDIYWNSGDWMEKQDRIRPAMTGLLPSLTVDLGINISSVVDKDRVYLEYSVIVPPTLVRIVLQPDGKLQQLVWTVQTQEWKVIWTQPTPECKVYPFCGASRDCNQRNVPICDKFSEASTVSLCKGEHDSFFLMPDARVAKEPEFFTSGSIESCRQLCASNCSCTAYSYRVMCLIWTDEQYTIQHLSNDALLKEIYFRFAVPSKMRPKVKMVIFILTSIIAILVLGMLVIALMRVRNGEVMYLDHSLIVFKYRSLKLATKNFSDLVGEGGFGSVFMGRLPDSTVVAVKKLHNPLQGGKQFLAEVSSMGNIQHVNLVRLIGFCAEDLRRFLVFEYMPNGSLASQLFENSLIPLDWHTRYNIAVGIAKGLTYLHERCRDCIIHCDVKPENILLDSEFRPKVADFGLAKLLGRDFSRVITTIRGTRGYLAPEWLSGQAITSKVDVFSYGKLLFEIISGKRNIEVENSDIHNYFPMTAAKVVTEEDDDVLQVLDSRLGGRADPGQVRRVCRVACWCIQDEEEDRPKMSEVVRILEGNLEVDDPPMPLFFQKIEAQKD</sequence>
<keyword evidence="2" id="KW-1185">Reference proteome</keyword>
<dbReference type="Proteomes" id="UP001057402">
    <property type="component" value="Chromosome 10"/>
</dbReference>
<organism evidence="1 2">
    <name type="scientific">Melastoma candidum</name>
    <dbReference type="NCBI Taxonomy" id="119954"/>
    <lineage>
        <taxon>Eukaryota</taxon>
        <taxon>Viridiplantae</taxon>
        <taxon>Streptophyta</taxon>
        <taxon>Embryophyta</taxon>
        <taxon>Tracheophyta</taxon>
        <taxon>Spermatophyta</taxon>
        <taxon>Magnoliopsida</taxon>
        <taxon>eudicotyledons</taxon>
        <taxon>Gunneridae</taxon>
        <taxon>Pentapetalae</taxon>
        <taxon>rosids</taxon>
        <taxon>malvids</taxon>
        <taxon>Myrtales</taxon>
        <taxon>Melastomataceae</taxon>
        <taxon>Melastomatoideae</taxon>
        <taxon>Melastomateae</taxon>
        <taxon>Melastoma</taxon>
    </lineage>
</organism>
<protein>
    <submittedName>
        <fullName evidence="1">Uncharacterized protein</fullName>
    </submittedName>
</protein>
<reference evidence="2" key="1">
    <citation type="journal article" date="2023" name="Front. Plant Sci.">
        <title>Chromosomal-level genome assembly of Melastoma candidum provides insights into trichome evolution.</title>
        <authorList>
            <person name="Zhong Y."/>
            <person name="Wu W."/>
            <person name="Sun C."/>
            <person name="Zou P."/>
            <person name="Liu Y."/>
            <person name="Dai S."/>
            <person name="Zhou R."/>
        </authorList>
    </citation>
    <scope>NUCLEOTIDE SEQUENCE [LARGE SCALE GENOMIC DNA]</scope>
</reference>
<accession>A0ACB9M889</accession>
<gene>
    <name evidence="1" type="ORF">MLD38_033341</name>
</gene>
<name>A0ACB9M889_9MYRT</name>
<comment type="caution">
    <text evidence="1">The sequence shown here is derived from an EMBL/GenBank/DDBJ whole genome shotgun (WGS) entry which is preliminary data.</text>
</comment>
<evidence type="ECO:0000313" key="1">
    <source>
        <dbReference type="EMBL" id="KAI4319781.1"/>
    </source>
</evidence>
<proteinExistence type="predicted"/>
<dbReference type="EMBL" id="CM042889">
    <property type="protein sequence ID" value="KAI4319781.1"/>
    <property type="molecule type" value="Genomic_DNA"/>
</dbReference>